<evidence type="ECO:0000313" key="10">
    <source>
        <dbReference type="Proteomes" id="UP000254808"/>
    </source>
</evidence>
<keyword evidence="6" id="KW-0472">Membrane</keyword>
<dbReference type="GO" id="GO:0009279">
    <property type="term" value="C:cell outer membrane"/>
    <property type="evidence" value="ECO:0007669"/>
    <property type="project" value="UniProtKB-SubCell"/>
</dbReference>
<dbReference type="GO" id="GO:0015288">
    <property type="term" value="F:porin activity"/>
    <property type="evidence" value="ECO:0007669"/>
    <property type="project" value="TreeGrafter"/>
</dbReference>
<evidence type="ECO:0000256" key="5">
    <source>
        <dbReference type="ARBA" id="ARBA00022692"/>
    </source>
</evidence>
<keyword evidence="10" id="KW-1185">Reference proteome</keyword>
<dbReference type="PANTHER" id="PTHR30026:SF20">
    <property type="entry name" value="OUTER MEMBRANE PROTEIN TOLC"/>
    <property type="match status" value="1"/>
</dbReference>
<dbReference type="GO" id="GO:1990281">
    <property type="term" value="C:efflux pump complex"/>
    <property type="evidence" value="ECO:0007669"/>
    <property type="project" value="TreeGrafter"/>
</dbReference>
<dbReference type="OrthoDB" id="654651at2"/>
<dbReference type="SUPFAM" id="SSF56954">
    <property type="entry name" value="Outer membrane efflux proteins (OEP)"/>
    <property type="match status" value="1"/>
</dbReference>
<evidence type="ECO:0000256" key="2">
    <source>
        <dbReference type="ARBA" id="ARBA00007613"/>
    </source>
</evidence>
<evidence type="ECO:0000256" key="8">
    <source>
        <dbReference type="SAM" id="MobiDB-lite"/>
    </source>
</evidence>
<evidence type="ECO:0000256" key="7">
    <source>
        <dbReference type="ARBA" id="ARBA00023237"/>
    </source>
</evidence>
<evidence type="ECO:0000256" key="4">
    <source>
        <dbReference type="ARBA" id="ARBA00022452"/>
    </source>
</evidence>
<evidence type="ECO:0000256" key="3">
    <source>
        <dbReference type="ARBA" id="ARBA00022448"/>
    </source>
</evidence>
<evidence type="ECO:0000313" key="9">
    <source>
        <dbReference type="EMBL" id="AXJ00306.1"/>
    </source>
</evidence>
<dbReference type="EMBL" id="CP027806">
    <property type="protein sequence ID" value="AXJ00306.1"/>
    <property type="molecule type" value="Genomic_DNA"/>
</dbReference>
<gene>
    <name evidence="9" type="ORF">CYPRO_1036</name>
</gene>
<evidence type="ECO:0000256" key="1">
    <source>
        <dbReference type="ARBA" id="ARBA00004442"/>
    </source>
</evidence>
<keyword evidence="3" id="KW-0813">Transport</keyword>
<dbReference type="RefSeq" id="WP_114983589.1">
    <property type="nucleotide sequence ID" value="NZ_CP027806.1"/>
</dbReference>
<feature type="region of interest" description="Disordered" evidence="8">
    <location>
        <begin position="249"/>
        <end position="293"/>
    </location>
</feature>
<feature type="compositionally biased region" description="Acidic residues" evidence="8">
    <location>
        <begin position="276"/>
        <end position="293"/>
    </location>
</feature>
<organism evidence="9 10">
    <name type="scientific">Cyclonatronum proteinivorum</name>
    <dbReference type="NCBI Taxonomy" id="1457365"/>
    <lineage>
        <taxon>Bacteria</taxon>
        <taxon>Pseudomonadati</taxon>
        <taxon>Balneolota</taxon>
        <taxon>Balneolia</taxon>
        <taxon>Balneolales</taxon>
        <taxon>Cyclonatronaceae</taxon>
        <taxon>Cyclonatronum</taxon>
    </lineage>
</organism>
<dbReference type="InterPro" id="IPR051906">
    <property type="entry name" value="TolC-like"/>
</dbReference>
<dbReference type="KEGG" id="cprv:CYPRO_1036"/>
<sequence length="293" mass="33583">MKFRCPTKWIGAFPLLIALGLIVVTVNSEQASAQVLNVQTEVDRGDDPKIIARLQQLAWENHESNRVAETLVVQSNYGVRNARLEWLDAFTFTYNFYPEQLQDQAGPDLFNRAGIAFNINLGRLARTPGRIRMAIAERDLYRYELEVQRKRIFNDVIDRYSFFLLSAELYQLFLEAVENSQSTVNLVRERFEAGDLNIEQLQRGEEYLILDRQRLITARTDFFKARFAVEELIGVPIASVFEDVFGDDFADDADGEEHDDDEGEGNNETELLPSQESEEPADVNDENDTDAEE</sequence>
<keyword evidence="4" id="KW-1134">Transmembrane beta strand</keyword>
<proteinExistence type="inferred from homology"/>
<evidence type="ECO:0000256" key="6">
    <source>
        <dbReference type="ARBA" id="ARBA00023136"/>
    </source>
</evidence>
<dbReference type="PANTHER" id="PTHR30026">
    <property type="entry name" value="OUTER MEMBRANE PROTEIN TOLC"/>
    <property type="match status" value="1"/>
</dbReference>
<protein>
    <submittedName>
        <fullName evidence="9">Outer membrane efflux protein</fullName>
    </submittedName>
</protein>
<dbReference type="Gene3D" id="1.20.1600.10">
    <property type="entry name" value="Outer membrane efflux proteins (OEP)"/>
    <property type="match status" value="1"/>
</dbReference>
<keyword evidence="7" id="KW-0998">Cell outer membrane</keyword>
<name>A0A345UIK4_9BACT</name>
<dbReference type="AlphaFoldDB" id="A0A345UIK4"/>
<dbReference type="InterPro" id="IPR003423">
    <property type="entry name" value="OMP_efflux"/>
</dbReference>
<comment type="similarity">
    <text evidence="2">Belongs to the outer membrane factor (OMF) (TC 1.B.17) family.</text>
</comment>
<dbReference type="Proteomes" id="UP000254808">
    <property type="component" value="Chromosome"/>
</dbReference>
<accession>A0A345UIK4</accession>
<dbReference type="GO" id="GO:0015562">
    <property type="term" value="F:efflux transmembrane transporter activity"/>
    <property type="evidence" value="ECO:0007669"/>
    <property type="project" value="InterPro"/>
</dbReference>
<feature type="compositionally biased region" description="Acidic residues" evidence="8">
    <location>
        <begin position="249"/>
        <end position="267"/>
    </location>
</feature>
<keyword evidence="5" id="KW-0812">Transmembrane</keyword>
<reference evidence="9 10" key="1">
    <citation type="submission" date="2018-03" db="EMBL/GenBank/DDBJ databases">
        <title>Phenotypic and genomic properties of Cyclonatronum proteinivorum gen. nov., sp. nov., a haloalkaliphilic bacteroidete from soda lakes possessing Na+-translocating rhodopsin.</title>
        <authorList>
            <person name="Toshchakov S.V."/>
            <person name="Korzhenkov A."/>
            <person name="Samarov N.I."/>
            <person name="Kublanov I.V."/>
            <person name="Muntyan M.S."/>
            <person name="Sorokin D.Y."/>
        </authorList>
    </citation>
    <scope>NUCLEOTIDE SEQUENCE [LARGE SCALE GENOMIC DNA]</scope>
    <source>
        <strain evidence="9 10">Omega</strain>
    </source>
</reference>
<comment type="subcellular location">
    <subcellularLocation>
        <location evidence="1">Cell outer membrane</location>
    </subcellularLocation>
</comment>
<dbReference type="Pfam" id="PF02321">
    <property type="entry name" value="OEP"/>
    <property type="match status" value="1"/>
</dbReference>